<dbReference type="PANTHER" id="PTHR42887">
    <property type="entry name" value="OS12G0638800 PROTEIN"/>
    <property type="match status" value="1"/>
</dbReference>
<dbReference type="Gene3D" id="3.50.50.60">
    <property type="entry name" value="FAD/NAD(P)-binding domain"/>
    <property type="match status" value="1"/>
</dbReference>
<proteinExistence type="predicted"/>
<dbReference type="RefSeq" id="WP_064253001.1">
    <property type="nucleotide sequence ID" value="NZ_CP013110.1"/>
</dbReference>
<keyword evidence="2" id="KW-0285">Flavoprotein</keyword>
<dbReference type="Gene3D" id="2.40.30.10">
    <property type="entry name" value="Translation factors"/>
    <property type="match status" value="1"/>
</dbReference>
<dbReference type="EMBL" id="CP013110">
    <property type="protein sequence ID" value="APG93777.1"/>
    <property type="molecule type" value="Genomic_DNA"/>
</dbReference>
<name>A0A1L3LUK5_9HYPH</name>
<dbReference type="InterPro" id="IPR036188">
    <property type="entry name" value="FAD/NAD-bd_sf"/>
</dbReference>
<evidence type="ECO:0000256" key="2">
    <source>
        <dbReference type="ARBA" id="ARBA00022630"/>
    </source>
</evidence>
<dbReference type="Pfam" id="PF22780">
    <property type="entry name" value="HI0933_like_1st"/>
    <property type="match status" value="1"/>
</dbReference>
<protein>
    <submittedName>
        <fullName evidence="6">Dehydrogenase</fullName>
    </submittedName>
</protein>
<dbReference type="Gene3D" id="1.10.8.260">
    <property type="entry name" value="HI0933 insert domain-like"/>
    <property type="match status" value="1"/>
</dbReference>
<evidence type="ECO:0000259" key="5">
    <source>
        <dbReference type="Pfam" id="PF22780"/>
    </source>
</evidence>
<evidence type="ECO:0000313" key="6">
    <source>
        <dbReference type="EMBL" id="APG93777.1"/>
    </source>
</evidence>
<dbReference type="Proteomes" id="UP000182306">
    <property type="component" value="Plasmid C"/>
</dbReference>
<organism evidence="6 7">
    <name type="scientific">Sinorhizobium americanum</name>
    <dbReference type="NCBI Taxonomy" id="194963"/>
    <lineage>
        <taxon>Bacteria</taxon>
        <taxon>Pseudomonadati</taxon>
        <taxon>Pseudomonadota</taxon>
        <taxon>Alphaproteobacteria</taxon>
        <taxon>Hyphomicrobiales</taxon>
        <taxon>Rhizobiaceae</taxon>
        <taxon>Sinorhizobium/Ensifer group</taxon>
        <taxon>Sinorhizobium</taxon>
    </lineage>
</organism>
<comment type="cofactor">
    <cofactor evidence="1">
        <name>FAD</name>
        <dbReference type="ChEBI" id="CHEBI:57692"/>
    </cofactor>
</comment>
<dbReference type="NCBIfam" id="TIGR03862">
    <property type="entry name" value="flavo_PP4765"/>
    <property type="match status" value="1"/>
</dbReference>
<dbReference type="InterPro" id="IPR022460">
    <property type="entry name" value="Flavoprotein_PP4765"/>
</dbReference>
<dbReference type="AlphaFoldDB" id="A0A1L3LUK5"/>
<evidence type="ECO:0000256" key="3">
    <source>
        <dbReference type="ARBA" id="ARBA00022827"/>
    </source>
</evidence>
<evidence type="ECO:0000313" key="7">
    <source>
        <dbReference type="Proteomes" id="UP000182306"/>
    </source>
</evidence>
<dbReference type="Pfam" id="PF03486">
    <property type="entry name" value="HI0933_like"/>
    <property type="match status" value="1"/>
</dbReference>
<feature type="domain" description="RsdA/BaiN/AoA(So)-like Rossmann fold-like" evidence="4">
    <location>
        <begin position="8"/>
        <end position="397"/>
    </location>
</feature>
<geneLocation type="plasmid" evidence="6 7">
    <name>C</name>
</geneLocation>
<keyword evidence="7" id="KW-1185">Reference proteome</keyword>
<dbReference type="SUPFAM" id="SSF51905">
    <property type="entry name" value="FAD/NAD(P)-binding domain"/>
    <property type="match status" value="1"/>
</dbReference>
<dbReference type="SUPFAM" id="SSF160996">
    <property type="entry name" value="HI0933 insert domain-like"/>
    <property type="match status" value="1"/>
</dbReference>
<reference evidence="6 7" key="1">
    <citation type="submission" date="2015-10" db="EMBL/GenBank/DDBJ databases">
        <title>Genomic differences between typical nodule nitrogen-fixing rhizobial strains and those coming from bean seeds.</title>
        <authorList>
            <person name="Peralta H."/>
            <person name="Aguilar-Vera A."/>
            <person name="Diaz R."/>
            <person name="Mora Y."/>
            <person name="Martinez-Batallar G."/>
            <person name="Salazar E."/>
            <person name="Vargas-Lagunas C."/>
            <person name="Encarnacion S."/>
            <person name="Girard L."/>
            <person name="Mora J."/>
        </authorList>
    </citation>
    <scope>NUCLEOTIDE SEQUENCE [LARGE SCALE GENOMIC DNA]</scope>
    <source>
        <strain evidence="6 7">CFNEI 73</strain>
        <plasmid evidence="6 7">C</plasmid>
    </source>
</reference>
<dbReference type="InterPro" id="IPR004792">
    <property type="entry name" value="BaiN-like"/>
</dbReference>
<accession>A0A1L3LUK5</accession>
<dbReference type="KEGG" id="same:SAMCFNEI73_pC0053"/>
<dbReference type="OrthoDB" id="5288829at2"/>
<evidence type="ECO:0000259" key="4">
    <source>
        <dbReference type="Pfam" id="PF03486"/>
    </source>
</evidence>
<keyword evidence="3" id="KW-0274">FAD</keyword>
<dbReference type="PANTHER" id="PTHR42887:SF1">
    <property type="entry name" value="BLR3961 PROTEIN"/>
    <property type="match status" value="1"/>
</dbReference>
<evidence type="ECO:0000256" key="1">
    <source>
        <dbReference type="ARBA" id="ARBA00001974"/>
    </source>
</evidence>
<gene>
    <name evidence="6" type="ORF">SAMCFNEI73_pC0053</name>
</gene>
<dbReference type="InterPro" id="IPR023166">
    <property type="entry name" value="BaiN-like_dom_sf"/>
</dbReference>
<sequence length="406" mass="43448">MKPAERKEVAIIGGGPAGLIAAELLSAAGLAVTIYEAMPTAARKFLLAGKSGLNITHAEDYRRFTTRFGAASDRLRPALDAFMPDDVRAWAAGLGTETFVGSSDRVFPKAMKASPLLRAWLRRLEAQGVTLLTHHRWLGFAEDGYLLETPEGQKIVQPDAALLALGGASWPRLGSDAAWVPWLSERGVDIRPFRPANCGFDVAWSAAFFERFAGEPLKSVIASSEAGAFQGEFVVSRHGVEGSLIYPHAAALRDRLERDGKVFLTLDLAPGRSLDRLTRDLARQDGKASFSNRLRKAAGLEGVKAALLRELMPEAPKADPARLAAAIKALPIPLLRPRPIAEAISAAGGIGLDQIDDHYMLKALPGLFAAGEMLDWEAPTGGYLLTACLATGRAAARGIEGWLARG</sequence>
<dbReference type="InterPro" id="IPR057661">
    <property type="entry name" value="RsdA/BaiN/AoA(So)_Rossmann"/>
</dbReference>
<dbReference type="NCBIfam" id="TIGR00275">
    <property type="entry name" value="aminoacetone oxidase family FAD-binding enzyme"/>
    <property type="match status" value="1"/>
</dbReference>
<keyword evidence="6" id="KW-0614">Plasmid</keyword>
<dbReference type="InterPro" id="IPR055178">
    <property type="entry name" value="RsdA/BaiN/AoA(So)-like_dom"/>
</dbReference>
<feature type="domain" description="RsdA/BaiN/AoA(So)-like insert" evidence="5">
    <location>
        <begin position="194"/>
        <end position="345"/>
    </location>
</feature>